<keyword evidence="1" id="KW-0472">Membrane</keyword>
<keyword evidence="1" id="KW-0812">Transmembrane</keyword>
<dbReference type="OrthoDB" id="5405464at2"/>
<keyword evidence="1" id="KW-1133">Transmembrane helix</keyword>
<dbReference type="EMBL" id="QJKC01000013">
    <property type="protein sequence ID" value="PXX44339.1"/>
    <property type="molecule type" value="Genomic_DNA"/>
</dbReference>
<dbReference type="AlphaFoldDB" id="A0A318JBX4"/>
<feature type="transmembrane region" description="Helical" evidence="1">
    <location>
        <begin position="63"/>
        <end position="92"/>
    </location>
</feature>
<dbReference type="RefSeq" id="WP_059285266.1">
    <property type="nucleotide sequence ID" value="NZ_LNQU01000020.1"/>
</dbReference>
<evidence type="ECO:0000313" key="2">
    <source>
        <dbReference type="EMBL" id="PXX44339.1"/>
    </source>
</evidence>
<evidence type="ECO:0000256" key="1">
    <source>
        <dbReference type="SAM" id="Phobius"/>
    </source>
</evidence>
<sequence>MQLQTRDDERKLNNLTLVVYILQGLSLFTGLPMLVGVIINYLKLEDSRGSWFESHFRWQINTFWIGLLGTVLGYALVWILVGFAILGLTWLWCLYRVLRGFLAFNDGKALPR</sequence>
<evidence type="ECO:0000313" key="3">
    <source>
        <dbReference type="Proteomes" id="UP000248395"/>
    </source>
</evidence>
<dbReference type="Proteomes" id="UP000248395">
    <property type="component" value="Unassembled WGS sequence"/>
</dbReference>
<feature type="transmembrane region" description="Helical" evidence="1">
    <location>
        <begin position="20"/>
        <end position="42"/>
    </location>
</feature>
<comment type="caution">
    <text evidence="2">The sequence shown here is derived from an EMBL/GenBank/DDBJ whole genome shotgun (WGS) entry which is preliminary data.</text>
</comment>
<gene>
    <name evidence="2" type="ORF">DFR38_11321</name>
</gene>
<reference evidence="2 3" key="1">
    <citation type="submission" date="2018-05" db="EMBL/GenBank/DDBJ databases">
        <title>Genomic Encyclopedia of Type Strains, Phase IV (KMG-IV): sequencing the most valuable type-strain genomes for metagenomic binning, comparative biology and taxonomic classification.</title>
        <authorList>
            <person name="Goeker M."/>
        </authorList>
    </citation>
    <scope>NUCLEOTIDE SEQUENCE [LARGE SCALE GENOMIC DNA]</scope>
    <source>
        <strain evidence="2 3">DSM 25134</strain>
    </source>
</reference>
<name>A0A318JBX4_9NEIS</name>
<keyword evidence="3" id="KW-1185">Reference proteome</keyword>
<protein>
    <submittedName>
        <fullName evidence="2">Putative membrane protein</fullName>
    </submittedName>
</protein>
<proteinExistence type="predicted"/>
<accession>A0A318JBX4</accession>
<organism evidence="2 3">
    <name type="scientific">Aquitalea magnusonii</name>
    <dbReference type="NCBI Taxonomy" id="332411"/>
    <lineage>
        <taxon>Bacteria</taxon>
        <taxon>Pseudomonadati</taxon>
        <taxon>Pseudomonadota</taxon>
        <taxon>Betaproteobacteria</taxon>
        <taxon>Neisseriales</taxon>
        <taxon>Chromobacteriaceae</taxon>
        <taxon>Aquitalea</taxon>
    </lineage>
</organism>